<comment type="caution">
    <text evidence="6">The sequence shown here is derived from an EMBL/GenBank/DDBJ whole genome shotgun (WGS) entry which is preliminary data.</text>
</comment>
<comment type="subcellular location">
    <subcellularLocation>
        <location evidence="1">Membrane</location>
        <topology evidence="1">Multi-pass membrane protein</topology>
    </subcellularLocation>
</comment>
<dbReference type="AlphaFoldDB" id="A0A4Z1IH05"/>
<feature type="transmembrane region" description="Helical" evidence="5">
    <location>
        <begin position="155"/>
        <end position="178"/>
    </location>
</feature>
<evidence type="ECO:0000313" key="6">
    <source>
        <dbReference type="EMBL" id="TGO60919.1"/>
    </source>
</evidence>
<name>A0A4Z1IH05_9HELO</name>
<dbReference type="PANTHER" id="PTHR31465">
    <property type="entry name" value="PROTEIN RTA1-RELATED"/>
    <property type="match status" value="1"/>
</dbReference>
<evidence type="ECO:0000256" key="3">
    <source>
        <dbReference type="ARBA" id="ARBA00022989"/>
    </source>
</evidence>
<sequence length="340" mass="38000">MPVANVCKLGTCPLEYGMVHYQPTLFGNVFYLGIFAALLIIHIMQLWRWKAWSFSCCMLTGLVLEIIGYLGRIQMHYDPYLICVTIAPVFFTASIYMTYSRILLHYGPHLSRFSPKAISVTFMAADWVALILQAAGGAIADTAATKAGMDSGTNILVAGLSFQVFGLTLFMITVVEYASKVSGERTRRQAANWAAGEGEIGASERKMRYLCYGMLNSNFCFLIVLIFHHLHCPKHPTYNSLINPLQISALNWRQTARPDVLADLTVATVLILIRSIFRVAELAKGFQSKLANEEIPFMILEGAVMISATTIMTIFHPGLIIKGKWKESGWKLKGWKNERN</sequence>
<dbReference type="Pfam" id="PF04479">
    <property type="entry name" value="RTA1"/>
    <property type="match status" value="1"/>
</dbReference>
<feature type="transmembrane region" description="Helical" evidence="5">
    <location>
        <begin position="209"/>
        <end position="230"/>
    </location>
</feature>
<evidence type="ECO:0000256" key="2">
    <source>
        <dbReference type="ARBA" id="ARBA00022692"/>
    </source>
</evidence>
<evidence type="ECO:0000256" key="4">
    <source>
        <dbReference type="ARBA" id="ARBA00023136"/>
    </source>
</evidence>
<proteinExistence type="predicted"/>
<dbReference type="EMBL" id="PQXJ01000137">
    <property type="protein sequence ID" value="TGO60919.1"/>
    <property type="molecule type" value="Genomic_DNA"/>
</dbReference>
<dbReference type="GO" id="GO:0005886">
    <property type="term" value="C:plasma membrane"/>
    <property type="evidence" value="ECO:0007669"/>
    <property type="project" value="TreeGrafter"/>
</dbReference>
<evidence type="ECO:0008006" key="8">
    <source>
        <dbReference type="Google" id="ProtNLM"/>
    </source>
</evidence>
<gene>
    <name evidence="6" type="ORF">BOTNAR_0137g00190</name>
</gene>
<dbReference type="Proteomes" id="UP000297452">
    <property type="component" value="Unassembled WGS sequence"/>
</dbReference>
<reference evidence="6 7" key="1">
    <citation type="submission" date="2017-12" db="EMBL/GenBank/DDBJ databases">
        <title>Comparative genomics of Botrytis spp.</title>
        <authorList>
            <person name="Valero-Jimenez C.A."/>
            <person name="Tapia P."/>
            <person name="Veloso J."/>
            <person name="Silva-Moreno E."/>
            <person name="Staats M."/>
            <person name="Valdes J.H."/>
            <person name="Van Kan J.A.L."/>
        </authorList>
    </citation>
    <scope>NUCLEOTIDE SEQUENCE [LARGE SCALE GENOMIC DNA]</scope>
    <source>
        <strain evidence="6 7">MUCL2120</strain>
    </source>
</reference>
<feature type="transmembrane region" description="Helical" evidence="5">
    <location>
        <begin position="77"/>
        <end position="96"/>
    </location>
</feature>
<evidence type="ECO:0000313" key="7">
    <source>
        <dbReference type="Proteomes" id="UP000297452"/>
    </source>
</evidence>
<evidence type="ECO:0000256" key="1">
    <source>
        <dbReference type="ARBA" id="ARBA00004141"/>
    </source>
</evidence>
<keyword evidence="4 5" id="KW-0472">Membrane</keyword>
<organism evidence="6 7">
    <name type="scientific">Botryotinia narcissicola</name>
    <dbReference type="NCBI Taxonomy" id="278944"/>
    <lineage>
        <taxon>Eukaryota</taxon>
        <taxon>Fungi</taxon>
        <taxon>Dikarya</taxon>
        <taxon>Ascomycota</taxon>
        <taxon>Pezizomycotina</taxon>
        <taxon>Leotiomycetes</taxon>
        <taxon>Helotiales</taxon>
        <taxon>Sclerotiniaceae</taxon>
        <taxon>Botryotinia</taxon>
    </lineage>
</organism>
<accession>A0A4Z1IH05</accession>
<keyword evidence="7" id="KW-1185">Reference proteome</keyword>
<keyword evidence="2 5" id="KW-0812">Transmembrane</keyword>
<dbReference type="OrthoDB" id="4521223at2759"/>
<keyword evidence="3 5" id="KW-1133">Transmembrane helix</keyword>
<feature type="transmembrane region" description="Helical" evidence="5">
    <location>
        <begin position="25"/>
        <end position="44"/>
    </location>
</feature>
<dbReference type="InterPro" id="IPR007568">
    <property type="entry name" value="RTA1"/>
</dbReference>
<protein>
    <recommendedName>
        <fullName evidence="8">RTA1 domain protein</fullName>
    </recommendedName>
</protein>
<dbReference type="GO" id="GO:0000324">
    <property type="term" value="C:fungal-type vacuole"/>
    <property type="evidence" value="ECO:0007669"/>
    <property type="project" value="TreeGrafter"/>
</dbReference>
<evidence type="ECO:0000256" key="5">
    <source>
        <dbReference type="SAM" id="Phobius"/>
    </source>
</evidence>
<feature type="transmembrane region" description="Helical" evidence="5">
    <location>
        <begin position="298"/>
        <end position="321"/>
    </location>
</feature>
<feature type="transmembrane region" description="Helical" evidence="5">
    <location>
        <begin position="51"/>
        <end position="71"/>
    </location>
</feature>
<dbReference type="PANTHER" id="PTHR31465:SF9">
    <property type="entry name" value="SPHINGOID LONG-CHAIN BASE TRANSPORTER RSB1"/>
    <property type="match status" value="1"/>
</dbReference>
<feature type="transmembrane region" description="Helical" evidence="5">
    <location>
        <begin position="117"/>
        <end position="135"/>
    </location>
</feature>
<dbReference type="STRING" id="278944.A0A4Z1IH05"/>